<evidence type="ECO:0000256" key="8">
    <source>
        <dbReference type="RuleBase" id="RU364037"/>
    </source>
</evidence>
<dbReference type="GO" id="GO:0000976">
    <property type="term" value="F:transcription cis-regulatory region binding"/>
    <property type="evidence" value="ECO:0007669"/>
    <property type="project" value="TreeGrafter"/>
</dbReference>
<comment type="subunit">
    <text evidence="8">Homodimer.</text>
</comment>
<comment type="similarity">
    <text evidence="1 8">Belongs to the Fur family.</text>
</comment>
<dbReference type="InterPro" id="IPR036390">
    <property type="entry name" value="WH_DNA-bd_sf"/>
</dbReference>
<keyword evidence="8" id="KW-0408">Iron</keyword>
<dbReference type="InterPro" id="IPR043135">
    <property type="entry name" value="Fur_C"/>
</dbReference>
<dbReference type="STRING" id="357804.Ping_3179"/>
<comment type="cofactor">
    <cofactor evidence="7">
        <name>Zn(2+)</name>
        <dbReference type="ChEBI" id="CHEBI:29105"/>
    </cofactor>
    <text evidence="7">Binds 1 zinc ion per subunit.</text>
</comment>
<dbReference type="AlphaFoldDB" id="A1SZF2"/>
<dbReference type="OrthoDB" id="9801127at2"/>
<dbReference type="Gene3D" id="3.30.1490.190">
    <property type="match status" value="1"/>
</dbReference>
<dbReference type="SUPFAM" id="SSF46785">
    <property type="entry name" value="Winged helix' DNA-binding domain"/>
    <property type="match status" value="1"/>
</dbReference>
<feature type="binding site" evidence="7">
    <location>
        <position position="141"/>
    </location>
    <ligand>
        <name>Zn(2+)</name>
        <dbReference type="ChEBI" id="CHEBI:29105"/>
    </ligand>
</feature>
<dbReference type="eggNOG" id="COG0735">
    <property type="taxonomic scope" value="Bacteria"/>
</dbReference>
<sequence>MQESLLRRATDICKQKRIRFTPIRQQVFLLMAEQKGAVSAYDLLERLKQHEENAKPPTIYRALEFLLENHFIHRIESLNAYLMCAHFGCEHPMQLLICDSCKKVIELSDPVIDDAFAQQAKQSGFQITNKVLEVHGFCAQCQHASSMKV</sequence>
<dbReference type="Pfam" id="PF01475">
    <property type="entry name" value="FUR"/>
    <property type="match status" value="1"/>
</dbReference>
<dbReference type="PANTHER" id="PTHR33202:SF6">
    <property type="entry name" value="ZINC UPTAKE REGULATION PROTEIN"/>
    <property type="match status" value="1"/>
</dbReference>
<evidence type="ECO:0000313" key="9">
    <source>
        <dbReference type="EMBL" id="ABM04867.1"/>
    </source>
</evidence>
<evidence type="ECO:0000256" key="2">
    <source>
        <dbReference type="ARBA" id="ARBA00022491"/>
    </source>
</evidence>
<keyword evidence="6 8" id="KW-0804">Transcription</keyword>
<comment type="subcellular location">
    <subcellularLocation>
        <location evidence="8">Cytoplasm</location>
    </subcellularLocation>
</comment>
<keyword evidence="7 8" id="KW-0479">Metal-binding</keyword>
<reference evidence="9 10" key="1">
    <citation type="submission" date="2007-01" db="EMBL/GenBank/DDBJ databases">
        <title>Complete sequence of Psychromonas ingrahamii 37.</title>
        <authorList>
            <consortium name="US DOE Joint Genome Institute"/>
            <person name="Copeland A."/>
            <person name="Lucas S."/>
            <person name="Lapidus A."/>
            <person name="Barry K."/>
            <person name="Detter J.C."/>
            <person name="Glavina del Rio T."/>
            <person name="Hammon N."/>
            <person name="Israni S."/>
            <person name="Dalin E."/>
            <person name="Tice H."/>
            <person name="Pitluck S."/>
            <person name="Thompson L.S."/>
            <person name="Brettin T."/>
            <person name="Bruce D."/>
            <person name="Han C."/>
            <person name="Tapia R."/>
            <person name="Schmutz J."/>
            <person name="Larimer F."/>
            <person name="Land M."/>
            <person name="Hauser L."/>
            <person name="Kyrpides N."/>
            <person name="Ivanova N."/>
            <person name="Staley J."/>
            <person name="Richardson P."/>
        </authorList>
    </citation>
    <scope>NUCLEOTIDE SEQUENCE [LARGE SCALE GENOMIC DNA]</scope>
    <source>
        <strain evidence="9 10">37</strain>
    </source>
</reference>
<keyword evidence="2 8" id="KW-0678">Repressor</keyword>
<evidence type="ECO:0000313" key="10">
    <source>
        <dbReference type="Proteomes" id="UP000000639"/>
    </source>
</evidence>
<gene>
    <name evidence="8" type="primary">fur</name>
    <name evidence="9" type="ordered locus">Ping_3179</name>
</gene>
<dbReference type="InterPro" id="IPR036388">
    <property type="entry name" value="WH-like_DNA-bd_sf"/>
</dbReference>
<dbReference type="RefSeq" id="WP_011771421.1">
    <property type="nucleotide sequence ID" value="NC_008709.1"/>
</dbReference>
<dbReference type="GO" id="GO:0045892">
    <property type="term" value="P:negative regulation of DNA-templated transcription"/>
    <property type="evidence" value="ECO:0007669"/>
    <property type="project" value="TreeGrafter"/>
</dbReference>
<accession>A1SZF2</accession>
<evidence type="ECO:0000256" key="1">
    <source>
        <dbReference type="ARBA" id="ARBA00007957"/>
    </source>
</evidence>
<dbReference type="KEGG" id="pin:Ping_3179"/>
<evidence type="ECO:0000256" key="4">
    <source>
        <dbReference type="ARBA" id="ARBA00023015"/>
    </source>
</evidence>
<feature type="binding site" evidence="7">
    <location>
        <position position="138"/>
    </location>
    <ligand>
        <name>Zn(2+)</name>
        <dbReference type="ChEBI" id="CHEBI:29105"/>
    </ligand>
</feature>
<evidence type="ECO:0000256" key="5">
    <source>
        <dbReference type="ARBA" id="ARBA00023125"/>
    </source>
</evidence>
<keyword evidence="5 8" id="KW-0238">DNA-binding</keyword>
<evidence type="ECO:0000256" key="3">
    <source>
        <dbReference type="ARBA" id="ARBA00022833"/>
    </source>
</evidence>
<dbReference type="EMBL" id="CP000510">
    <property type="protein sequence ID" value="ABM04867.1"/>
    <property type="molecule type" value="Genomic_DNA"/>
</dbReference>
<keyword evidence="8" id="KW-0963">Cytoplasm</keyword>
<dbReference type="GO" id="GO:0008270">
    <property type="term" value="F:zinc ion binding"/>
    <property type="evidence" value="ECO:0007669"/>
    <property type="project" value="TreeGrafter"/>
</dbReference>
<dbReference type="HOGENOM" id="CLU_096072_2_1_6"/>
<protein>
    <recommendedName>
        <fullName evidence="8">Ferric uptake regulation protein</fullName>
    </recommendedName>
</protein>
<name>A1SZF2_PSYIN</name>
<organism evidence="9 10">
    <name type="scientific">Psychromonas ingrahamii (strain DSM 17664 / CCUG 51855 / 37)</name>
    <dbReference type="NCBI Taxonomy" id="357804"/>
    <lineage>
        <taxon>Bacteria</taxon>
        <taxon>Pseudomonadati</taxon>
        <taxon>Pseudomonadota</taxon>
        <taxon>Gammaproteobacteria</taxon>
        <taxon>Alteromonadales</taxon>
        <taxon>Psychromonadaceae</taxon>
        <taxon>Psychromonas</taxon>
    </lineage>
</organism>
<dbReference type="PANTHER" id="PTHR33202">
    <property type="entry name" value="ZINC UPTAKE REGULATION PROTEIN"/>
    <property type="match status" value="1"/>
</dbReference>
<dbReference type="InterPro" id="IPR002481">
    <property type="entry name" value="FUR"/>
</dbReference>
<proteinExistence type="inferred from homology"/>
<keyword evidence="10" id="KW-1185">Reference proteome</keyword>
<feature type="binding site" evidence="7">
    <location>
        <position position="98"/>
    </location>
    <ligand>
        <name>Zn(2+)</name>
        <dbReference type="ChEBI" id="CHEBI:29105"/>
    </ligand>
</feature>
<dbReference type="Proteomes" id="UP000000639">
    <property type="component" value="Chromosome"/>
</dbReference>
<evidence type="ECO:0000256" key="7">
    <source>
        <dbReference type="PIRSR" id="PIRSR602481-1"/>
    </source>
</evidence>
<dbReference type="CDD" id="cd07153">
    <property type="entry name" value="Fur_like"/>
    <property type="match status" value="1"/>
</dbReference>
<keyword evidence="3 7" id="KW-0862">Zinc</keyword>
<keyword evidence="4 8" id="KW-0805">Transcription regulation</keyword>
<dbReference type="GO" id="GO:0005829">
    <property type="term" value="C:cytosol"/>
    <property type="evidence" value="ECO:0007669"/>
    <property type="project" value="TreeGrafter"/>
</dbReference>
<dbReference type="Gene3D" id="1.10.10.10">
    <property type="entry name" value="Winged helix-like DNA-binding domain superfamily/Winged helix DNA-binding domain"/>
    <property type="match status" value="1"/>
</dbReference>
<dbReference type="GO" id="GO:0003700">
    <property type="term" value="F:DNA-binding transcription factor activity"/>
    <property type="evidence" value="ECO:0007669"/>
    <property type="project" value="UniProtKB-UniRule"/>
</dbReference>
<evidence type="ECO:0000256" key="6">
    <source>
        <dbReference type="ARBA" id="ARBA00023163"/>
    </source>
</evidence>
<feature type="binding site" evidence="7">
    <location>
        <position position="101"/>
    </location>
    <ligand>
        <name>Zn(2+)</name>
        <dbReference type="ChEBI" id="CHEBI:29105"/>
    </ligand>
</feature>
<dbReference type="GO" id="GO:1900376">
    <property type="term" value="P:regulation of secondary metabolite biosynthetic process"/>
    <property type="evidence" value="ECO:0007669"/>
    <property type="project" value="TreeGrafter"/>
</dbReference>